<comment type="similarity">
    <text evidence="2">Belongs to the bacterial solute-binding protein 2 family.</text>
</comment>
<evidence type="ECO:0000256" key="3">
    <source>
        <dbReference type="ARBA" id="ARBA00022729"/>
    </source>
</evidence>
<dbReference type="EMBL" id="VMNW02000007">
    <property type="protein sequence ID" value="KAA9164393.1"/>
    <property type="molecule type" value="Genomic_DNA"/>
</dbReference>
<feature type="signal peptide" evidence="4">
    <location>
        <begin position="1"/>
        <end position="29"/>
    </location>
</feature>
<evidence type="ECO:0000313" key="6">
    <source>
        <dbReference type="Proteomes" id="UP000319769"/>
    </source>
</evidence>
<comment type="caution">
    <text evidence="5">The sequence shown here is derived from an EMBL/GenBank/DDBJ whole genome shotgun (WGS) entry which is preliminary data.</text>
</comment>
<accession>A0A5N0VG76</accession>
<dbReference type="OrthoDB" id="3789223at2"/>
<dbReference type="InterPro" id="IPR028082">
    <property type="entry name" value="Peripla_BP_I"/>
</dbReference>
<sequence>MAAMHTSKHVRPVLALAALGLALITSACGAGASAPKVPTDPATLKTVDTAVQQAYTGTDRPMPTSAPPIRPAQNLWIISCSQSAPGCATPTLAMQTAAQKVGWTATVADGKLDFSTYSNLIRQAIAAKADAITLVAIDCGSVQQPLQEARAAGVKIYGLLSFDCDDPTVRGQKLFDGSLGLGGGTTPLADYLRGLGATAANYIINRTNGAAVVVEIHEDDVLFDKYVGEGFEKALAACSGCASNKVAITAADYAGTAVQSKAAAGIARQPNANAVFSPVDALITLGVGQASRALPQGSILAGIGGLPPNVEQIAAGGPQTFVAGLPFTRIGWAAVDDLNRILRNQPQVDQGIGTQAIDAQHNLPKKPAFYDGNVNAEGAPATDYVAAYGKLWNLA</sequence>
<dbReference type="RefSeq" id="WP_144747043.1">
    <property type="nucleotide sequence ID" value="NZ_VMNW02000007.1"/>
</dbReference>
<keyword evidence="3 4" id="KW-0732">Signal</keyword>
<dbReference type="Proteomes" id="UP000319769">
    <property type="component" value="Unassembled WGS sequence"/>
</dbReference>
<comment type="subcellular location">
    <subcellularLocation>
        <location evidence="1">Cell envelope</location>
    </subcellularLocation>
</comment>
<dbReference type="PANTHER" id="PTHR46847:SF1">
    <property type="entry name" value="D-ALLOSE-BINDING PERIPLASMIC PROTEIN-RELATED"/>
    <property type="match status" value="1"/>
</dbReference>
<dbReference type="Gene3D" id="3.40.50.2300">
    <property type="match status" value="2"/>
</dbReference>
<dbReference type="PANTHER" id="PTHR46847">
    <property type="entry name" value="D-ALLOSE-BINDING PERIPLASMIC PROTEIN-RELATED"/>
    <property type="match status" value="1"/>
</dbReference>
<name>A0A5N0VG76_9PSEU</name>
<dbReference type="SUPFAM" id="SSF53822">
    <property type="entry name" value="Periplasmic binding protein-like I"/>
    <property type="match status" value="1"/>
</dbReference>
<organism evidence="5 6">
    <name type="scientific">Amycolatopsis acidicola</name>
    <dbReference type="NCBI Taxonomy" id="2596893"/>
    <lineage>
        <taxon>Bacteria</taxon>
        <taxon>Bacillati</taxon>
        <taxon>Actinomycetota</taxon>
        <taxon>Actinomycetes</taxon>
        <taxon>Pseudonocardiales</taxon>
        <taxon>Pseudonocardiaceae</taxon>
        <taxon>Amycolatopsis</taxon>
    </lineage>
</organism>
<feature type="chain" id="PRO_5038721482" evidence="4">
    <location>
        <begin position="30"/>
        <end position="395"/>
    </location>
</feature>
<evidence type="ECO:0000256" key="4">
    <source>
        <dbReference type="SAM" id="SignalP"/>
    </source>
</evidence>
<reference evidence="5" key="1">
    <citation type="submission" date="2019-09" db="EMBL/GenBank/DDBJ databases">
        <authorList>
            <person name="Teo W.F.A."/>
            <person name="Duangmal K."/>
        </authorList>
    </citation>
    <scope>NUCLEOTIDE SEQUENCE [LARGE SCALE GENOMIC DNA]</scope>
    <source>
        <strain evidence="5">K81G1</strain>
    </source>
</reference>
<evidence type="ECO:0000256" key="2">
    <source>
        <dbReference type="ARBA" id="ARBA00007639"/>
    </source>
</evidence>
<evidence type="ECO:0000313" key="5">
    <source>
        <dbReference type="EMBL" id="KAA9164393.1"/>
    </source>
</evidence>
<dbReference type="GO" id="GO:0030313">
    <property type="term" value="C:cell envelope"/>
    <property type="evidence" value="ECO:0007669"/>
    <property type="project" value="UniProtKB-SubCell"/>
</dbReference>
<dbReference type="GO" id="GO:0030246">
    <property type="term" value="F:carbohydrate binding"/>
    <property type="evidence" value="ECO:0007669"/>
    <property type="project" value="UniProtKB-ARBA"/>
</dbReference>
<proteinExistence type="inferred from homology"/>
<evidence type="ECO:0000256" key="1">
    <source>
        <dbReference type="ARBA" id="ARBA00004196"/>
    </source>
</evidence>
<dbReference type="AlphaFoldDB" id="A0A5N0VG76"/>
<gene>
    <name evidence="5" type="ORF">FPZ12_007305</name>
</gene>
<protein>
    <submittedName>
        <fullName evidence="5">Sugar ABC transporter substrate-binding protein</fullName>
    </submittedName>
</protein>
<keyword evidence="6" id="KW-1185">Reference proteome</keyword>